<dbReference type="RefSeq" id="XP_025375816.1">
    <property type="nucleotide sequence ID" value="XM_025525256.1"/>
</dbReference>
<gene>
    <name evidence="5" type="ORF">FA10DRAFT_303559</name>
</gene>
<dbReference type="InterPro" id="IPR051219">
    <property type="entry name" value="Heterochromatin_chromo-domain"/>
</dbReference>
<feature type="compositionally biased region" description="Low complexity" evidence="3">
    <location>
        <begin position="59"/>
        <end position="69"/>
    </location>
</feature>
<accession>A0A316YJ20</accession>
<dbReference type="SUPFAM" id="SSF54160">
    <property type="entry name" value="Chromo domain-like"/>
    <property type="match status" value="1"/>
</dbReference>
<evidence type="ECO:0000256" key="3">
    <source>
        <dbReference type="SAM" id="MobiDB-lite"/>
    </source>
</evidence>
<dbReference type="EMBL" id="KZ819638">
    <property type="protein sequence ID" value="PWN88618.1"/>
    <property type="molecule type" value="Genomic_DNA"/>
</dbReference>
<evidence type="ECO:0000313" key="6">
    <source>
        <dbReference type="Proteomes" id="UP000245768"/>
    </source>
</evidence>
<dbReference type="Proteomes" id="UP000245768">
    <property type="component" value="Unassembled WGS sequence"/>
</dbReference>
<evidence type="ECO:0000313" key="5">
    <source>
        <dbReference type="EMBL" id="PWN88618.1"/>
    </source>
</evidence>
<dbReference type="Pfam" id="PF00385">
    <property type="entry name" value="Chromo"/>
    <property type="match status" value="1"/>
</dbReference>
<dbReference type="GO" id="GO:0000792">
    <property type="term" value="C:heterochromatin"/>
    <property type="evidence" value="ECO:0007669"/>
    <property type="project" value="UniProtKB-ARBA"/>
</dbReference>
<dbReference type="GeneID" id="37047172"/>
<evidence type="ECO:0000256" key="1">
    <source>
        <dbReference type="ARBA" id="ARBA00004123"/>
    </source>
</evidence>
<feature type="domain" description="Chromo" evidence="4">
    <location>
        <begin position="228"/>
        <end position="286"/>
    </location>
</feature>
<protein>
    <recommendedName>
        <fullName evidence="4">Chromo domain-containing protein</fullName>
    </recommendedName>
</protein>
<dbReference type="CDD" id="cd00024">
    <property type="entry name" value="CD_CSD"/>
    <property type="match status" value="1"/>
</dbReference>
<dbReference type="PROSITE" id="PS50013">
    <property type="entry name" value="CHROMO_2"/>
    <property type="match status" value="1"/>
</dbReference>
<feature type="compositionally biased region" description="Acidic residues" evidence="3">
    <location>
        <begin position="323"/>
        <end position="344"/>
    </location>
</feature>
<dbReference type="OrthoDB" id="2630497at2759"/>
<sequence length="494" mass="55536">MALLLEIERTAKRAGPIRIWIRRLRPPPPPPLCRAPLRVETLPNIHRLASLFASTPTSRAAAGAGVKVGDAVRDDNNSEDEDDREEDGDDAAEEKEHDGGRAPARMATSSRRSTSARARGAAQAKPTRAGRRAKRDLSTVKDGEDEEDEDDEPVEQVNGAADESAEEEEEEEVLTPPVSERKGRSLAAVKRNGKEPETIEVDDEGDDEEQIEEDEEQEDDDEDEDEVYEMESILKHKITNDGFFFKIKWKGYPDEESTWEPEANILGAQMLREYWKKHPHAEKQARKAYNEKKRRGPGSPATPSGKRKARGNDAPRASRLALDEEDAGIVDGDSDDDDYSDAEEAGPKKRLRTTRTTASRASTSRRARARRSESEDESEDESKNGSELEEEEESDEAGSELETQSDIKAREDADREEWLKMDNWDGKVRVQTLEKFDENGPLLARIVSTSKRSPVAFWVPTKIANKMCPFAIIDFYETRVTFKLPWTSASLRRG</sequence>
<proteinExistence type="predicted"/>
<feature type="compositionally biased region" description="Acidic residues" evidence="3">
    <location>
        <begin position="77"/>
        <end position="93"/>
    </location>
</feature>
<dbReference type="InterPro" id="IPR016197">
    <property type="entry name" value="Chromo-like_dom_sf"/>
</dbReference>
<dbReference type="PANTHER" id="PTHR22812">
    <property type="entry name" value="CHROMOBOX PROTEIN"/>
    <property type="match status" value="1"/>
</dbReference>
<feature type="compositionally biased region" description="Acidic residues" evidence="3">
    <location>
        <begin position="143"/>
        <end position="154"/>
    </location>
</feature>
<dbReference type="InterPro" id="IPR008251">
    <property type="entry name" value="Chromo_shadow_dom"/>
</dbReference>
<name>A0A316YJ20_9BASI</name>
<dbReference type="InParanoid" id="A0A316YJ20"/>
<feature type="region of interest" description="Disordered" evidence="3">
    <location>
        <begin position="56"/>
        <end position="227"/>
    </location>
</feature>
<dbReference type="SMART" id="SM00298">
    <property type="entry name" value="CHROMO"/>
    <property type="match status" value="1"/>
</dbReference>
<dbReference type="CDD" id="cd00034">
    <property type="entry name" value="CSD"/>
    <property type="match status" value="1"/>
</dbReference>
<evidence type="ECO:0000256" key="2">
    <source>
        <dbReference type="ARBA" id="ARBA00023242"/>
    </source>
</evidence>
<feature type="compositionally biased region" description="Acidic residues" evidence="3">
    <location>
        <begin position="198"/>
        <end position="227"/>
    </location>
</feature>
<evidence type="ECO:0000259" key="4">
    <source>
        <dbReference type="PROSITE" id="PS50013"/>
    </source>
</evidence>
<dbReference type="STRING" id="215250.A0A316YJ20"/>
<feature type="region of interest" description="Disordered" evidence="3">
    <location>
        <begin position="277"/>
        <end position="416"/>
    </location>
</feature>
<keyword evidence="2" id="KW-0539">Nucleus</keyword>
<dbReference type="AlphaFoldDB" id="A0A316YJ20"/>
<feature type="compositionally biased region" description="Acidic residues" evidence="3">
    <location>
        <begin position="387"/>
        <end position="399"/>
    </location>
</feature>
<dbReference type="SMART" id="SM00300">
    <property type="entry name" value="ChSh"/>
    <property type="match status" value="1"/>
</dbReference>
<feature type="compositionally biased region" description="Low complexity" evidence="3">
    <location>
        <begin position="101"/>
        <end position="124"/>
    </location>
</feature>
<dbReference type="Gene3D" id="2.40.50.40">
    <property type="match status" value="2"/>
</dbReference>
<feature type="compositionally biased region" description="Basic and acidic residues" evidence="3">
    <location>
        <begin position="405"/>
        <end position="416"/>
    </location>
</feature>
<dbReference type="InterPro" id="IPR023779">
    <property type="entry name" value="Chromodomain_CS"/>
</dbReference>
<dbReference type="InterPro" id="IPR000953">
    <property type="entry name" value="Chromo/chromo_shadow_dom"/>
</dbReference>
<dbReference type="GO" id="GO:0006338">
    <property type="term" value="P:chromatin remodeling"/>
    <property type="evidence" value="ECO:0007669"/>
    <property type="project" value="UniProtKB-ARBA"/>
</dbReference>
<dbReference type="InterPro" id="IPR023780">
    <property type="entry name" value="Chromo_domain"/>
</dbReference>
<feature type="compositionally biased region" description="Acidic residues" evidence="3">
    <location>
        <begin position="163"/>
        <end position="173"/>
    </location>
</feature>
<feature type="compositionally biased region" description="Basic and acidic residues" evidence="3">
    <location>
        <begin position="277"/>
        <end position="291"/>
    </location>
</feature>
<keyword evidence="6" id="KW-1185">Reference proteome</keyword>
<dbReference type="GO" id="GO:0005634">
    <property type="term" value="C:nucleus"/>
    <property type="evidence" value="ECO:0007669"/>
    <property type="project" value="UniProtKB-SubCell"/>
</dbReference>
<comment type="subcellular location">
    <subcellularLocation>
        <location evidence="1">Nucleus</location>
    </subcellularLocation>
</comment>
<reference evidence="5 6" key="1">
    <citation type="journal article" date="2018" name="Mol. Biol. Evol.">
        <title>Broad Genomic Sampling Reveals a Smut Pathogenic Ancestry of the Fungal Clade Ustilaginomycotina.</title>
        <authorList>
            <person name="Kijpornyongpan T."/>
            <person name="Mondo S.J."/>
            <person name="Barry K."/>
            <person name="Sandor L."/>
            <person name="Lee J."/>
            <person name="Lipzen A."/>
            <person name="Pangilinan J."/>
            <person name="LaButti K."/>
            <person name="Hainaut M."/>
            <person name="Henrissat B."/>
            <person name="Grigoriev I.V."/>
            <person name="Spatafora J.W."/>
            <person name="Aime M.C."/>
        </authorList>
    </citation>
    <scope>NUCLEOTIDE SEQUENCE [LARGE SCALE GENOMIC DNA]</scope>
    <source>
        <strain evidence="5 6">MCA 4198</strain>
    </source>
</reference>
<dbReference type="PROSITE" id="PS00598">
    <property type="entry name" value="CHROMO_1"/>
    <property type="match status" value="1"/>
</dbReference>
<organism evidence="5 6">
    <name type="scientific">Acaromyces ingoldii</name>
    <dbReference type="NCBI Taxonomy" id="215250"/>
    <lineage>
        <taxon>Eukaryota</taxon>
        <taxon>Fungi</taxon>
        <taxon>Dikarya</taxon>
        <taxon>Basidiomycota</taxon>
        <taxon>Ustilaginomycotina</taxon>
        <taxon>Exobasidiomycetes</taxon>
        <taxon>Exobasidiales</taxon>
        <taxon>Cryptobasidiaceae</taxon>
        <taxon>Acaromyces</taxon>
    </lineage>
</organism>